<proteinExistence type="predicted"/>
<evidence type="ECO:0000256" key="1">
    <source>
        <dbReference type="SAM" id="SignalP"/>
    </source>
</evidence>
<dbReference type="EMBL" id="BNEB01000002">
    <property type="protein sequence ID" value="GHI60488.1"/>
    <property type="molecule type" value="Genomic_DNA"/>
</dbReference>
<dbReference type="Gene3D" id="1.10.101.10">
    <property type="entry name" value="PGBD-like superfamily/PGBD"/>
    <property type="match status" value="1"/>
</dbReference>
<keyword evidence="1" id="KW-0732">Signal</keyword>
<dbReference type="GeneID" id="91470038"/>
<dbReference type="InterPro" id="IPR036365">
    <property type="entry name" value="PGBD-like_sf"/>
</dbReference>
<dbReference type="Proteomes" id="UP000649259">
    <property type="component" value="Unassembled WGS sequence"/>
</dbReference>
<comment type="caution">
    <text evidence="3">The sequence shown here is derived from an EMBL/GenBank/DDBJ whole genome shotgun (WGS) entry which is preliminary data.</text>
</comment>
<feature type="chain" id="PRO_5046730851" description="Peptidoglycan binding-like domain-containing protein" evidence="1">
    <location>
        <begin position="31"/>
        <end position="176"/>
    </location>
</feature>
<dbReference type="Pfam" id="PF01471">
    <property type="entry name" value="PG_binding_1"/>
    <property type="match status" value="1"/>
</dbReference>
<gene>
    <name evidence="3" type="ORF">Saso_21380</name>
</gene>
<dbReference type="SUPFAM" id="SSF47090">
    <property type="entry name" value="PGBD-like"/>
    <property type="match status" value="1"/>
</dbReference>
<dbReference type="RefSeq" id="WP_189918875.1">
    <property type="nucleotide sequence ID" value="NZ_BMSI01000002.1"/>
</dbReference>
<organism evidence="3 4">
    <name type="scientific">Streptomyces asoensis</name>
    <dbReference type="NCBI Taxonomy" id="249586"/>
    <lineage>
        <taxon>Bacteria</taxon>
        <taxon>Bacillati</taxon>
        <taxon>Actinomycetota</taxon>
        <taxon>Actinomycetes</taxon>
        <taxon>Kitasatosporales</taxon>
        <taxon>Streptomycetaceae</taxon>
        <taxon>Streptomyces</taxon>
    </lineage>
</organism>
<keyword evidence="4" id="KW-1185">Reference proteome</keyword>
<evidence type="ECO:0000313" key="4">
    <source>
        <dbReference type="Proteomes" id="UP000649259"/>
    </source>
</evidence>
<feature type="signal peptide" evidence="1">
    <location>
        <begin position="1"/>
        <end position="30"/>
    </location>
</feature>
<protein>
    <recommendedName>
        <fullName evidence="2">Peptidoglycan binding-like domain-containing protein</fullName>
    </recommendedName>
</protein>
<dbReference type="InterPro" id="IPR036366">
    <property type="entry name" value="PGBDSf"/>
</dbReference>
<accession>A0ABQ3RX92</accession>
<evidence type="ECO:0000259" key="2">
    <source>
        <dbReference type="Pfam" id="PF01471"/>
    </source>
</evidence>
<name>A0ABQ3RX92_9ACTN</name>
<feature type="domain" description="Peptidoglycan binding-like" evidence="2">
    <location>
        <begin position="71"/>
        <end position="119"/>
    </location>
</feature>
<dbReference type="InterPro" id="IPR002477">
    <property type="entry name" value="Peptidoglycan-bd-like"/>
</dbReference>
<evidence type="ECO:0000313" key="3">
    <source>
        <dbReference type="EMBL" id="GHI60488.1"/>
    </source>
</evidence>
<sequence length="176" mass="18433">MTSKRARFAACTIGALTAGVLALSATPASASGTYSGLDYVYGGGVFADDWDNEGIVDTGHNKQSNATCLWQKILWADGELAASGIDGDFGSNTAAATARWQTKFQVGSDGSAGQNTWTAAGNWLRNSDYGTSGNTVAYYIGTSHVISVSRDSDGYYHFTDGDGSGRIAGYNYRTCS</sequence>
<reference evidence="4" key="1">
    <citation type="submission" date="2023-07" db="EMBL/GenBank/DDBJ databases">
        <title>Whole genome shotgun sequence of Streptomyces cacaoi subsp. asoensis NBRC 13813.</title>
        <authorList>
            <person name="Komaki H."/>
            <person name="Tamura T."/>
        </authorList>
    </citation>
    <scope>NUCLEOTIDE SEQUENCE [LARGE SCALE GENOMIC DNA]</scope>
    <source>
        <strain evidence="4">NBRC 13813</strain>
    </source>
</reference>